<sequence>MPQTWRILRSLEFLMEKETLSYSVDDLGFTYDLRNSGKGRFILTAKTGMEPLILGVDGANDRGWLSKFFYVERSSLGEVGDLLPDRLRTTGETKTFSLDFGPRAAERTNAVLALDSEVRLFSNLKKELQDTTIISVDSSEKEEDTMSETGNANAHTFPEYCVSVPKPVIAPKVPSCIAATSSSSGMRRPLNPLDLSSLTSKRWKMAPPLPPSGSSASLVTRSIPSAPILSKPASLSLEFSSYFCRLDNALRMKDEISQMLLPSASSTFAGFDNIEILIASSALAFQVIQANLAAAQRIRPLAEELTSSKQREKEAKKKTSDLAQEKFAIEEKMQVQARLINNLQVDLRTRDARIKGLEEYGRRKRQEVVDAAAYYAWQTKKDIMKSYLAGEADKWTPEEDINA</sequence>
<name>A0AAV0DZZ5_9ASTE</name>
<gene>
    <name evidence="1" type="ORF">CEPIT_LOCUS19024</name>
</gene>
<protein>
    <submittedName>
        <fullName evidence="1">Uncharacterized protein</fullName>
    </submittedName>
</protein>
<evidence type="ECO:0000313" key="2">
    <source>
        <dbReference type="Proteomes" id="UP001152523"/>
    </source>
</evidence>
<dbReference type="EMBL" id="CAMAPF010000166">
    <property type="protein sequence ID" value="CAH9110114.1"/>
    <property type="molecule type" value="Genomic_DNA"/>
</dbReference>
<comment type="caution">
    <text evidence="1">The sequence shown here is derived from an EMBL/GenBank/DDBJ whole genome shotgun (WGS) entry which is preliminary data.</text>
</comment>
<keyword evidence="2" id="KW-1185">Reference proteome</keyword>
<organism evidence="1 2">
    <name type="scientific">Cuscuta epithymum</name>
    <dbReference type="NCBI Taxonomy" id="186058"/>
    <lineage>
        <taxon>Eukaryota</taxon>
        <taxon>Viridiplantae</taxon>
        <taxon>Streptophyta</taxon>
        <taxon>Embryophyta</taxon>
        <taxon>Tracheophyta</taxon>
        <taxon>Spermatophyta</taxon>
        <taxon>Magnoliopsida</taxon>
        <taxon>eudicotyledons</taxon>
        <taxon>Gunneridae</taxon>
        <taxon>Pentapetalae</taxon>
        <taxon>asterids</taxon>
        <taxon>lamiids</taxon>
        <taxon>Solanales</taxon>
        <taxon>Convolvulaceae</taxon>
        <taxon>Cuscuteae</taxon>
        <taxon>Cuscuta</taxon>
        <taxon>Cuscuta subgen. Cuscuta</taxon>
    </lineage>
</organism>
<reference evidence="1" key="1">
    <citation type="submission" date="2022-07" db="EMBL/GenBank/DDBJ databases">
        <authorList>
            <person name="Macas J."/>
            <person name="Novak P."/>
            <person name="Neumann P."/>
        </authorList>
    </citation>
    <scope>NUCLEOTIDE SEQUENCE</scope>
</reference>
<evidence type="ECO:0000313" key="1">
    <source>
        <dbReference type="EMBL" id="CAH9110114.1"/>
    </source>
</evidence>
<dbReference type="Proteomes" id="UP001152523">
    <property type="component" value="Unassembled WGS sequence"/>
</dbReference>
<dbReference type="AlphaFoldDB" id="A0AAV0DZZ5"/>
<accession>A0AAV0DZZ5</accession>
<proteinExistence type="predicted"/>